<dbReference type="PANTHER" id="PTHR35370:SF1">
    <property type="entry name" value="TYPE VI SECRETION SYSTEM COMPONENT TSSF1"/>
    <property type="match status" value="1"/>
</dbReference>
<name>A0ABS4AZG3_9PROT</name>
<sequence>MSESLLPYYNRELRAIRRLAGEFAEAYPKVAARLRVTPEAVDDPYVERLLEGVAFLAARVQQRLDDELPEFSETLLEMLAPHLLAPVPSMTTLKIAPPPEAPGPTRVPRGLLVETEPVRGEPVRFSTCHDVTVWPVAVETFRLSGLPLAAPANNRVQGAMACLRIGLRSTTPELTFAKMGLDRLRLHLRGVGAQAALLHELLCTATIGIALADSPVDPKPTLLAPECLAPAGFAPEEAALPWPNRSFAGYRLLTEWFAFPEKYLYLDLSGLEARTMLQESEKLDIFIYLDRAMPELERHLGPENVALGCTPAINLFPQRCEPIALDGTQSEWMVVPDIRRPAALEIYAIEAVRESRPDGRRRAVLPFYRLGRNEQDEATTAEMNFVSFRRGATPPVTGTQTWIEVRDTQFEPAQPAEGVLTVEALCCNRDLPALLPFGAGQPRLRVAQGGAPVSAVDCISPPTPTLRPRLNDRGAWRLISHLALNHLSVTGGESGAAALREILRLHDLRDTAETRAAIGALVAVETRPGVARLPGGRAGAFARGLDVTLTFDPQAWQAAGLYPLAQVMERFLALQVSVNAFSRTLVALRGRPGLATRFAPRSGTRTLL</sequence>
<comment type="caution">
    <text evidence="1">The sequence shown here is derived from an EMBL/GenBank/DDBJ whole genome shotgun (WGS) entry which is preliminary data.</text>
</comment>
<dbReference type="NCBIfam" id="TIGR03359">
    <property type="entry name" value="VI_chp_6"/>
    <property type="match status" value="1"/>
</dbReference>
<proteinExistence type="predicted"/>
<reference evidence="1 2" key="1">
    <citation type="submission" date="2021-03" db="EMBL/GenBank/DDBJ databases">
        <authorList>
            <person name="So Y."/>
        </authorList>
    </citation>
    <scope>NUCLEOTIDE SEQUENCE [LARGE SCALE GENOMIC DNA]</scope>
    <source>
        <strain evidence="1 2">PWR1</strain>
    </source>
</reference>
<gene>
    <name evidence="1" type="primary">tssF</name>
    <name evidence="1" type="ORF">J5Y09_22700</name>
</gene>
<dbReference type="Proteomes" id="UP000680815">
    <property type="component" value="Unassembled WGS sequence"/>
</dbReference>
<organism evidence="1 2">
    <name type="scientific">Roseomonas nitratireducens</name>
    <dbReference type="NCBI Taxonomy" id="2820810"/>
    <lineage>
        <taxon>Bacteria</taxon>
        <taxon>Pseudomonadati</taxon>
        <taxon>Pseudomonadota</taxon>
        <taxon>Alphaproteobacteria</taxon>
        <taxon>Acetobacterales</taxon>
        <taxon>Roseomonadaceae</taxon>
        <taxon>Roseomonas</taxon>
    </lineage>
</organism>
<protein>
    <submittedName>
        <fullName evidence="1">Type VI secretion system baseplate subunit TssF</fullName>
    </submittedName>
</protein>
<dbReference type="InterPro" id="IPR010272">
    <property type="entry name" value="T6SS_TssF"/>
</dbReference>
<evidence type="ECO:0000313" key="2">
    <source>
        <dbReference type="Proteomes" id="UP000680815"/>
    </source>
</evidence>
<dbReference type="RefSeq" id="WP_209354145.1">
    <property type="nucleotide sequence ID" value="NZ_JAGIYZ010000036.1"/>
</dbReference>
<dbReference type="Pfam" id="PF05947">
    <property type="entry name" value="T6SS_TssF"/>
    <property type="match status" value="1"/>
</dbReference>
<dbReference type="EMBL" id="JAGIYZ010000036">
    <property type="protein sequence ID" value="MBP0466756.1"/>
    <property type="molecule type" value="Genomic_DNA"/>
</dbReference>
<dbReference type="PIRSF" id="PIRSF028304">
    <property type="entry name" value="UCP028304"/>
    <property type="match status" value="1"/>
</dbReference>
<accession>A0ABS4AZG3</accession>
<keyword evidence="2" id="KW-1185">Reference proteome</keyword>
<evidence type="ECO:0000313" key="1">
    <source>
        <dbReference type="EMBL" id="MBP0466756.1"/>
    </source>
</evidence>
<dbReference type="PANTHER" id="PTHR35370">
    <property type="entry name" value="CYTOPLASMIC PROTEIN-RELATED-RELATED"/>
    <property type="match status" value="1"/>
</dbReference>